<dbReference type="PROSITE" id="PS51724">
    <property type="entry name" value="SPOR"/>
    <property type="match status" value="1"/>
</dbReference>
<reference evidence="2" key="1">
    <citation type="submission" date="2016-04" db="EMBL/GenBank/DDBJ databases">
        <authorList>
            <person name="Evans L.H."/>
            <person name="Alamgir A."/>
            <person name="Owens N."/>
            <person name="Weber N.D."/>
            <person name="Virtaneva K."/>
            <person name="Barbian K."/>
            <person name="Babar A."/>
            <person name="Rosenke K."/>
        </authorList>
    </citation>
    <scope>NUCLEOTIDE SEQUENCE</scope>
    <source>
        <strain evidence="2">86-2</strain>
    </source>
</reference>
<dbReference type="GO" id="GO:0042834">
    <property type="term" value="F:peptidoglycan binding"/>
    <property type="evidence" value="ECO:0007669"/>
    <property type="project" value="InterPro"/>
</dbReference>
<dbReference type="InterPro" id="IPR041268">
    <property type="entry name" value="HU-CCDC81_bac_2"/>
</dbReference>
<dbReference type="Gene3D" id="3.30.70.1070">
    <property type="entry name" value="Sporulation related repeat"/>
    <property type="match status" value="1"/>
</dbReference>
<dbReference type="Pfam" id="PF18174">
    <property type="entry name" value="HU-CCDC81_bac_1"/>
    <property type="match status" value="1"/>
</dbReference>
<dbReference type="RefSeq" id="WP_296951930.1">
    <property type="nucleotide sequence ID" value="NZ_LT599021.1"/>
</dbReference>
<dbReference type="InterPro" id="IPR040495">
    <property type="entry name" value="HU-CCDC81_bac_1"/>
</dbReference>
<proteinExistence type="predicted"/>
<dbReference type="Pfam" id="PF05036">
    <property type="entry name" value="SPOR"/>
    <property type="match status" value="1"/>
</dbReference>
<dbReference type="EMBL" id="FLUL01000001">
    <property type="protein sequence ID" value="SBW08065.1"/>
    <property type="molecule type" value="Genomic_DNA"/>
</dbReference>
<dbReference type="InterPro" id="IPR036680">
    <property type="entry name" value="SPOR-like_sf"/>
</dbReference>
<evidence type="ECO:0000313" key="2">
    <source>
        <dbReference type="EMBL" id="SBW08065.1"/>
    </source>
</evidence>
<accession>A0A212K970</accession>
<dbReference type="AlphaFoldDB" id="A0A212K970"/>
<feature type="domain" description="SPOR" evidence="1">
    <location>
        <begin position="227"/>
        <end position="304"/>
    </location>
</feature>
<name>A0A212K970_9BACT</name>
<evidence type="ECO:0000259" key="1">
    <source>
        <dbReference type="PROSITE" id="PS51724"/>
    </source>
</evidence>
<sequence>MENKVFTYLEFALPIHNCVIIPELGGFIVNQEEPLHHIDANVSVPGYMIAFNPDLKHDDGVIVSYYIRDGKMTYNAALQKIKDFVKGLKQELSTQKPVTCGRLGSLYMNKEGKLLFEANPSFVFPSLYGLTAVGLSNLSDINRRESASRKSFPVKYTLGSVAAAVVAMFLFTVPSANVSNNNGLQGAIPQQSGFIYSLAEQVKPLLEVDSVKVVEAKVENKESQTPPQSLRTYYIIVGGEDTQSRADRLLDKIKKSGLQSVNILEAGGRFRIYVASFSDKPEAEGFLDTFRKENPKYETAWLYSKRN</sequence>
<protein>
    <recommendedName>
        <fullName evidence="1">SPOR domain-containing protein</fullName>
    </recommendedName>
</protein>
<dbReference type="InterPro" id="IPR007730">
    <property type="entry name" value="SPOR-like_dom"/>
</dbReference>
<dbReference type="SUPFAM" id="SSF110997">
    <property type="entry name" value="Sporulation related repeat"/>
    <property type="match status" value="1"/>
</dbReference>
<gene>
    <name evidence="2" type="ORF">KL86DYS2_13285</name>
</gene>
<organism evidence="2">
    <name type="scientific">uncultured Dysgonomonas sp</name>
    <dbReference type="NCBI Taxonomy" id="206096"/>
    <lineage>
        <taxon>Bacteria</taxon>
        <taxon>Pseudomonadati</taxon>
        <taxon>Bacteroidota</taxon>
        <taxon>Bacteroidia</taxon>
        <taxon>Bacteroidales</taxon>
        <taxon>Dysgonomonadaceae</taxon>
        <taxon>Dysgonomonas</taxon>
        <taxon>environmental samples</taxon>
    </lineage>
</organism>
<dbReference type="Pfam" id="PF18175">
    <property type="entry name" value="HU-CCDC81_bac_2"/>
    <property type="match status" value="1"/>
</dbReference>